<dbReference type="HAMAP" id="MF_01463_B">
    <property type="entry name" value="SecD_B"/>
    <property type="match status" value="1"/>
</dbReference>
<dbReference type="Gene3D" id="3.30.1360.200">
    <property type="match status" value="1"/>
</dbReference>
<feature type="transmembrane region" description="Helical" evidence="9">
    <location>
        <begin position="430"/>
        <end position="453"/>
    </location>
</feature>
<comment type="subunit">
    <text evidence="9">Forms a complex with SecF. Part of the essential Sec protein translocation apparatus which comprises SecA, SecYEG and auxiliary proteins SecDF. Other proteins may also be involved.</text>
</comment>
<keyword evidence="7 9" id="KW-0811">Translocation</keyword>
<dbReference type="InterPro" id="IPR048631">
    <property type="entry name" value="SecD_1st"/>
</dbReference>
<comment type="similarity">
    <text evidence="9">Belongs to the SecD/SecF family. SecD subfamily.</text>
</comment>
<dbReference type="GO" id="GO:0006605">
    <property type="term" value="P:protein targeting"/>
    <property type="evidence" value="ECO:0007669"/>
    <property type="project" value="UniProtKB-UniRule"/>
</dbReference>
<feature type="domain" description="SecDF P1 head subdomain" evidence="13">
    <location>
        <begin position="236"/>
        <end position="356"/>
    </location>
</feature>
<dbReference type="Pfam" id="PF02355">
    <property type="entry name" value="SecD_SecF_C"/>
    <property type="match status" value="1"/>
</dbReference>
<dbReference type="Pfam" id="PF21760">
    <property type="entry name" value="SecD_1st"/>
    <property type="match status" value="1"/>
</dbReference>
<evidence type="ECO:0000313" key="15">
    <source>
        <dbReference type="Proteomes" id="UP000638848"/>
    </source>
</evidence>
<protein>
    <recommendedName>
        <fullName evidence="9">Protein translocase subunit SecD</fullName>
    </recommendedName>
</protein>
<dbReference type="NCBIfam" id="TIGR00916">
    <property type="entry name" value="2A0604s01"/>
    <property type="match status" value="1"/>
</dbReference>
<dbReference type="EMBL" id="BMEQ01000011">
    <property type="protein sequence ID" value="GGG59597.1"/>
    <property type="molecule type" value="Genomic_DNA"/>
</dbReference>
<feature type="domain" description="Protein translocase subunit SecDF P1" evidence="12">
    <location>
        <begin position="107"/>
        <end position="163"/>
    </location>
</feature>
<feature type="compositionally biased region" description="Low complexity" evidence="10">
    <location>
        <begin position="584"/>
        <end position="618"/>
    </location>
</feature>
<evidence type="ECO:0000256" key="3">
    <source>
        <dbReference type="ARBA" id="ARBA00022475"/>
    </source>
</evidence>
<sequence length="628" mass="65482">MALTTRKTSGAAGPEAPGGSRAARPSGGSGAPVRSGVLAALSGARRSLIGLLLLLALLAGLLAWGAGTDRTGWGPKLALDLEGGTQMILSPSLQGEDAGQQITSEQLNQAVEIIRQRVDGSGVAEAEIATQSGSNIVVSMPGVPSAQTRELIQTSAEMNFRPVLTSGPAAAVPEDQRTPEDELPEPTAEPADSSDPNWITPELYQEFEATDCTVPLPPEEREAQPADEPVVACEPETGTKYLVGPVEIQGTGIADASYGTAQNSQGASLNQFAVNIQFGPEATDRFRQLSERLYGIGQSSQGDPRSQFAILLDGQVVSAPSMNAVIADGQAQITGSFTEDQARFLAEQLKYGALPVSFSIQSEQQISATLGSDQLRMGIIAGIIGLVLVCVYSLFQYRLLGLVTISSLVVAGVLTWLAITLLGWSANYRLSLAGVAGLIVAIGQTADSFIVYFERIRDEIRSGRSVPAAVDHGWRRARQTVLASKAVNLLAAAVLYFVAVGNVRGFAFTLGLTAIADLLVVFLFTHPVMVLLTRTRYFGGGGKHSGLSPEALDAVPLYRGAGRLREPGAEHDGLTIAERRRRAAQAGTEAGTPPGTPADTPAGGPGTAPAGAPVGASPSTDRTPEENA</sequence>
<dbReference type="NCBIfam" id="TIGR01129">
    <property type="entry name" value="secD"/>
    <property type="match status" value="1"/>
</dbReference>
<dbReference type="Pfam" id="PF22599">
    <property type="entry name" value="SecDF_P1_head"/>
    <property type="match status" value="1"/>
</dbReference>
<feature type="compositionally biased region" description="Basic and acidic residues" evidence="10">
    <location>
        <begin position="564"/>
        <end position="573"/>
    </location>
</feature>
<gene>
    <name evidence="9 14" type="primary">secD</name>
    <name evidence="14" type="ORF">GCM10011374_23120</name>
</gene>
<dbReference type="PANTHER" id="PTHR30081">
    <property type="entry name" value="PROTEIN-EXPORT MEMBRANE PROTEIN SEC"/>
    <property type="match status" value="1"/>
</dbReference>
<organism evidence="14 15">
    <name type="scientific">Kocuria dechangensis</name>
    <dbReference type="NCBI Taxonomy" id="1176249"/>
    <lineage>
        <taxon>Bacteria</taxon>
        <taxon>Bacillati</taxon>
        <taxon>Actinomycetota</taxon>
        <taxon>Actinomycetes</taxon>
        <taxon>Micrococcales</taxon>
        <taxon>Micrococcaceae</taxon>
        <taxon>Kocuria</taxon>
    </lineage>
</organism>
<keyword evidence="2 9" id="KW-0813">Transport</keyword>
<proteinExistence type="inferred from homology"/>
<evidence type="ECO:0000259" key="11">
    <source>
        <dbReference type="Pfam" id="PF02355"/>
    </source>
</evidence>
<comment type="caution">
    <text evidence="14">The sequence shown here is derived from an EMBL/GenBank/DDBJ whole genome shotgun (WGS) entry which is preliminary data.</text>
</comment>
<dbReference type="SUPFAM" id="SSF82866">
    <property type="entry name" value="Multidrug efflux transporter AcrB transmembrane domain"/>
    <property type="match status" value="1"/>
</dbReference>
<evidence type="ECO:0000256" key="10">
    <source>
        <dbReference type="SAM" id="MobiDB-lite"/>
    </source>
</evidence>
<accession>A0A917GWN4</accession>
<dbReference type="InterPro" id="IPR022813">
    <property type="entry name" value="SecD/SecF_arch_bac"/>
</dbReference>
<evidence type="ECO:0000256" key="9">
    <source>
        <dbReference type="HAMAP-Rule" id="MF_01463"/>
    </source>
</evidence>
<feature type="region of interest" description="Disordered" evidence="10">
    <location>
        <begin position="168"/>
        <end position="198"/>
    </location>
</feature>
<dbReference type="AlphaFoldDB" id="A0A917GWN4"/>
<feature type="transmembrane region" description="Helical" evidence="9">
    <location>
        <begin position="48"/>
        <end position="67"/>
    </location>
</feature>
<name>A0A917GWN4_9MICC</name>
<dbReference type="InterPro" id="IPR048634">
    <property type="entry name" value="SecD_SecF_C"/>
</dbReference>
<feature type="region of interest" description="Disordered" evidence="10">
    <location>
        <begin position="564"/>
        <end position="628"/>
    </location>
</feature>
<feature type="transmembrane region" description="Helical" evidence="9">
    <location>
        <begin position="505"/>
        <end position="524"/>
    </location>
</feature>
<evidence type="ECO:0000256" key="2">
    <source>
        <dbReference type="ARBA" id="ARBA00022448"/>
    </source>
</evidence>
<dbReference type="GO" id="GO:0065002">
    <property type="term" value="P:intracellular protein transmembrane transport"/>
    <property type="evidence" value="ECO:0007669"/>
    <property type="project" value="UniProtKB-UniRule"/>
</dbReference>
<feature type="transmembrane region" description="Helical" evidence="9">
    <location>
        <begin position="402"/>
        <end position="424"/>
    </location>
</feature>
<dbReference type="GO" id="GO:0005886">
    <property type="term" value="C:plasma membrane"/>
    <property type="evidence" value="ECO:0007669"/>
    <property type="project" value="UniProtKB-SubCell"/>
</dbReference>
<dbReference type="InterPro" id="IPR054384">
    <property type="entry name" value="SecDF_P1_head"/>
</dbReference>
<keyword evidence="4 9" id="KW-0812">Transmembrane</keyword>
<evidence type="ECO:0000256" key="4">
    <source>
        <dbReference type="ARBA" id="ARBA00022692"/>
    </source>
</evidence>
<keyword evidence="5 9" id="KW-0653">Protein transport</keyword>
<dbReference type="PANTHER" id="PTHR30081:SF1">
    <property type="entry name" value="PROTEIN TRANSLOCASE SUBUNIT SECD"/>
    <property type="match status" value="1"/>
</dbReference>
<comment type="subcellular location">
    <subcellularLocation>
        <location evidence="1 9">Cell membrane</location>
        <topology evidence="1 9">Multi-pass membrane protein</topology>
    </subcellularLocation>
</comment>
<evidence type="ECO:0000256" key="7">
    <source>
        <dbReference type="ARBA" id="ARBA00023010"/>
    </source>
</evidence>
<reference evidence="14" key="2">
    <citation type="submission" date="2020-09" db="EMBL/GenBank/DDBJ databases">
        <authorList>
            <person name="Sun Q."/>
            <person name="Zhou Y."/>
        </authorList>
    </citation>
    <scope>NUCLEOTIDE SEQUENCE</scope>
    <source>
        <strain evidence="14">CGMCC 1.12187</strain>
    </source>
</reference>
<evidence type="ECO:0000259" key="12">
    <source>
        <dbReference type="Pfam" id="PF21760"/>
    </source>
</evidence>
<dbReference type="GO" id="GO:0015450">
    <property type="term" value="F:protein-transporting ATPase activity"/>
    <property type="evidence" value="ECO:0007669"/>
    <property type="project" value="InterPro"/>
</dbReference>
<dbReference type="Proteomes" id="UP000638848">
    <property type="component" value="Unassembled WGS sequence"/>
</dbReference>
<dbReference type="RefSeq" id="WP_188537359.1">
    <property type="nucleotide sequence ID" value="NZ_BMEQ01000011.1"/>
</dbReference>
<evidence type="ECO:0000256" key="5">
    <source>
        <dbReference type="ARBA" id="ARBA00022927"/>
    </source>
</evidence>
<feature type="transmembrane region" description="Helical" evidence="9">
    <location>
        <begin position="375"/>
        <end position="395"/>
    </location>
</feature>
<comment type="function">
    <text evidence="9">Part of the Sec protein translocase complex. Interacts with the SecYEG preprotein conducting channel. SecDF uses the proton motive force (PMF) to complete protein translocation after the ATP-dependent function of SecA.</text>
</comment>
<evidence type="ECO:0000313" key="14">
    <source>
        <dbReference type="EMBL" id="GGG59597.1"/>
    </source>
</evidence>
<evidence type="ECO:0000256" key="8">
    <source>
        <dbReference type="ARBA" id="ARBA00023136"/>
    </source>
</evidence>
<feature type="compositionally biased region" description="Low complexity" evidence="10">
    <location>
        <begin position="9"/>
        <end position="26"/>
    </location>
</feature>
<evidence type="ECO:0000256" key="1">
    <source>
        <dbReference type="ARBA" id="ARBA00004651"/>
    </source>
</evidence>
<reference evidence="14" key="1">
    <citation type="journal article" date="2014" name="Int. J. Syst. Evol. Microbiol.">
        <title>Complete genome sequence of Corynebacterium casei LMG S-19264T (=DSM 44701T), isolated from a smear-ripened cheese.</title>
        <authorList>
            <consortium name="US DOE Joint Genome Institute (JGI-PGF)"/>
            <person name="Walter F."/>
            <person name="Albersmeier A."/>
            <person name="Kalinowski J."/>
            <person name="Ruckert C."/>
        </authorList>
    </citation>
    <scope>NUCLEOTIDE SEQUENCE</scope>
    <source>
        <strain evidence="14">CGMCC 1.12187</strain>
    </source>
</reference>
<feature type="transmembrane region" description="Helical" evidence="9">
    <location>
        <begin position="482"/>
        <end position="499"/>
    </location>
</feature>
<evidence type="ECO:0000256" key="6">
    <source>
        <dbReference type="ARBA" id="ARBA00022989"/>
    </source>
</evidence>
<dbReference type="InterPro" id="IPR005791">
    <property type="entry name" value="SecD"/>
</dbReference>
<dbReference type="InterPro" id="IPR055344">
    <property type="entry name" value="SecD_SecF_C_bact"/>
</dbReference>
<keyword evidence="15" id="KW-1185">Reference proteome</keyword>
<keyword evidence="3 9" id="KW-1003">Cell membrane</keyword>
<feature type="region of interest" description="Disordered" evidence="10">
    <location>
        <begin position="1"/>
        <end position="30"/>
    </location>
</feature>
<keyword evidence="6 9" id="KW-1133">Transmembrane helix</keyword>
<feature type="domain" description="Protein export membrane protein SecD/SecF C-terminal" evidence="11">
    <location>
        <begin position="357"/>
        <end position="532"/>
    </location>
</feature>
<dbReference type="GO" id="GO:0043952">
    <property type="term" value="P:protein transport by the Sec complex"/>
    <property type="evidence" value="ECO:0007669"/>
    <property type="project" value="UniProtKB-UniRule"/>
</dbReference>
<dbReference type="Gene3D" id="3.30.70.3220">
    <property type="match status" value="1"/>
</dbReference>
<evidence type="ECO:0000259" key="13">
    <source>
        <dbReference type="Pfam" id="PF22599"/>
    </source>
</evidence>
<keyword evidence="8 9" id="KW-0472">Membrane</keyword>